<dbReference type="KEGG" id="cput:CONPUDRAFT_163823"/>
<sequence>MRHHLSVALSRSSPLVRELTERLASAIGCESARQEVRWMRDALQEQHEARDEELSRMLARRVAGEPLQYILGTTPFGPLSLLTRAPVLIPRPETEDWALRLAELVRRNREVGQNKSTRLKVLDLCTGTGCIPLLLGTMLSGDEQGGVGGLGGTVPVDALGADVATEAVQLAQENGVRCGFVSVDIDVDVDVNNTAANTPIAKPSTKPGPENHYKPTFTPIRADILSPSFSSQILASLPRRLRPPYDILTSNPPYIPLREYTELPASVRDWEDPRALLGDPGADLGQIQGTSPPEPAGTDQERGGGDGLTFYRALARLVSIRSLNAMERPLVKEGGMFAFEVGRGQARAVEELVRGAGVRETEVWKDPWGVERVVFGRV</sequence>
<dbReference type="GeneID" id="19205004"/>
<comment type="caution">
    <text evidence="3">The sequence shown here is derived from an EMBL/GenBank/DDBJ whole genome shotgun (WGS) entry which is preliminary data.</text>
</comment>
<dbReference type="RefSeq" id="XP_007766723.1">
    <property type="nucleotide sequence ID" value="XM_007768533.1"/>
</dbReference>
<dbReference type="Proteomes" id="UP000053558">
    <property type="component" value="Unassembled WGS sequence"/>
</dbReference>
<proteinExistence type="predicted"/>
<keyword evidence="3" id="KW-0489">Methyltransferase</keyword>
<dbReference type="GO" id="GO:0005739">
    <property type="term" value="C:mitochondrion"/>
    <property type="evidence" value="ECO:0007669"/>
    <property type="project" value="TreeGrafter"/>
</dbReference>
<keyword evidence="4" id="KW-1185">Reference proteome</keyword>
<dbReference type="PANTHER" id="PTHR18895">
    <property type="entry name" value="HEMK METHYLTRANSFERASE"/>
    <property type="match status" value="1"/>
</dbReference>
<evidence type="ECO:0000256" key="1">
    <source>
        <dbReference type="SAM" id="MobiDB-lite"/>
    </source>
</evidence>
<dbReference type="Gene3D" id="3.40.50.150">
    <property type="entry name" value="Vaccinia Virus protein VP39"/>
    <property type="match status" value="1"/>
</dbReference>
<feature type="domain" description="Release factor glutamine methyltransferase N-terminal" evidence="2">
    <location>
        <begin position="44"/>
        <end position="72"/>
    </location>
</feature>
<feature type="region of interest" description="Disordered" evidence="1">
    <location>
        <begin position="272"/>
        <end position="305"/>
    </location>
</feature>
<organism evidence="3 4">
    <name type="scientific">Coniophora puteana (strain RWD-64-598)</name>
    <name type="common">Brown rot fungus</name>
    <dbReference type="NCBI Taxonomy" id="741705"/>
    <lineage>
        <taxon>Eukaryota</taxon>
        <taxon>Fungi</taxon>
        <taxon>Dikarya</taxon>
        <taxon>Basidiomycota</taxon>
        <taxon>Agaricomycotina</taxon>
        <taxon>Agaricomycetes</taxon>
        <taxon>Agaricomycetidae</taxon>
        <taxon>Boletales</taxon>
        <taxon>Coniophorineae</taxon>
        <taxon>Coniophoraceae</taxon>
        <taxon>Coniophora</taxon>
    </lineage>
</organism>
<dbReference type="OMA" id="DFDARYW"/>
<dbReference type="OrthoDB" id="269872at2759"/>
<reference evidence="4" key="1">
    <citation type="journal article" date="2012" name="Science">
        <title>The Paleozoic origin of enzymatic lignin decomposition reconstructed from 31 fungal genomes.</title>
        <authorList>
            <person name="Floudas D."/>
            <person name="Binder M."/>
            <person name="Riley R."/>
            <person name="Barry K."/>
            <person name="Blanchette R.A."/>
            <person name="Henrissat B."/>
            <person name="Martinez A.T."/>
            <person name="Otillar R."/>
            <person name="Spatafora J.W."/>
            <person name="Yadav J.S."/>
            <person name="Aerts A."/>
            <person name="Benoit I."/>
            <person name="Boyd A."/>
            <person name="Carlson A."/>
            <person name="Copeland A."/>
            <person name="Coutinho P.M."/>
            <person name="de Vries R.P."/>
            <person name="Ferreira P."/>
            <person name="Findley K."/>
            <person name="Foster B."/>
            <person name="Gaskell J."/>
            <person name="Glotzer D."/>
            <person name="Gorecki P."/>
            <person name="Heitman J."/>
            <person name="Hesse C."/>
            <person name="Hori C."/>
            <person name="Igarashi K."/>
            <person name="Jurgens J.A."/>
            <person name="Kallen N."/>
            <person name="Kersten P."/>
            <person name="Kohler A."/>
            <person name="Kuees U."/>
            <person name="Kumar T.K.A."/>
            <person name="Kuo A."/>
            <person name="LaButti K."/>
            <person name="Larrondo L.F."/>
            <person name="Lindquist E."/>
            <person name="Ling A."/>
            <person name="Lombard V."/>
            <person name="Lucas S."/>
            <person name="Lundell T."/>
            <person name="Martin R."/>
            <person name="McLaughlin D.J."/>
            <person name="Morgenstern I."/>
            <person name="Morin E."/>
            <person name="Murat C."/>
            <person name="Nagy L.G."/>
            <person name="Nolan M."/>
            <person name="Ohm R.A."/>
            <person name="Patyshakuliyeva A."/>
            <person name="Rokas A."/>
            <person name="Ruiz-Duenas F.J."/>
            <person name="Sabat G."/>
            <person name="Salamov A."/>
            <person name="Samejima M."/>
            <person name="Schmutz J."/>
            <person name="Slot J.C."/>
            <person name="St John F."/>
            <person name="Stenlid J."/>
            <person name="Sun H."/>
            <person name="Sun S."/>
            <person name="Syed K."/>
            <person name="Tsang A."/>
            <person name="Wiebenga A."/>
            <person name="Young D."/>
            <person name="Pisabarro A."/>
            <person name="Eastwood D.C."/>
            <person name="Martin F."/>
            <person name="Cullen D."/>
            <person name="Grigoriev I.V."/>
            <person name="Hibbett D.S."/>
        </authorList>
    </citation>
    <scope>NUCLEOTIDE SEQUENCE [LARGE SCALE GENOMIC DNA]</scope>
    <source>
        <strain evidence="4">RWD-64-598 SS2</strain>
    </source>
</reference>
<dbReference type="GO" id="GO:0032259">
    <property type="term" value="P:methylation"/>
    <property type="evidence" value="ECO:0007669"/>
    <property type="project" value="UniProtKB-KW"/>
</dbReference>
<evidence type="ECO:0000313" key="3">
    <source>
        <dbReference type="EMBL" id="EIW82744.1"/>
    </source>
</evidence>
<keyword evidence="3" id="KW-0808">Transferase</keyword>
<dbReference type="AlphaFoldDB" id="A0A5M3MVK4"/>
<dbReference type="SUPFAM" id="SSF53335">
    <property type="entry name" value="S-adenosyl-L-methionine-dependent methyltransferases"/>
    <property type="match status" value="1"/>
</dbReference>
<gene>
    <name evidence="3" type="ORF">CONPUDRAFT_163823</name>
</gene>
<name>A0A5M3MVK4_CONPW</name>
<dbReference type="InterPro" id="IPR029063">
    <property type="entry name" value="SAM-dependent_MTases_sf"/>
</dbReference>
<dbReference type="EMBL" id="JH711576">
    <property type="protein sequence ID" value="EIW82744.1"/>
    <property type="molecule type" value="Genomic_DNA"/>
</dbReference>
<dbReference type="Pfam" id="PF17827">
    <property type="entry name" value="PrmC_N"/>
    <property type="match status" value="1"/>
</dbReference>
<protein>
    <submittedName>
        <fullName evidence="3">S-adenosyl-L-methionine-dependent methyltransferase</fullName>
    </submittedName>
</protein>
<dbReference type="Gene3D" id="1.10.8.10">
    <property type="entry name" value="DNA helicase RuvA subunit, C-terminal domain"/>
    <property type="match status" value="1"/>
</dbReference>
<dbReference type="InterPro" id="IPR050320">
    <property type="entry name" value="N5-glutamine_MTase"/>
</dbReference>
<evidence type="ECO:0000313" key="4">
    <source>
        <dbReference type="Proteomes" id="UP000053558"/>
    </source>
</evidence>
<dbReference type="GO" id="GO:0008168">
    <property type="term" value="F:methyltransferase activity"/>
    <property type="evidence" value="ECO:0007669"/>
    <property type="project" value="UniProtKB-KW"/>
</dbReference>
<accession>A0A5M3MVK4</accession>
<dbReference type="InterPro" id="IPR040758">
    <property type="entry name" value="PrmC_N"/>
</dbReference>
<evidence type="ECO:0000259" key="2">
    <source>
        <dbReference type="Pfam" id="PF17827"/>
    </source>
</evidence>
<dbReference type="PANTHER" id="PTHR18895:SF74">
    <property type="entry name" value="MTRF1L RELEASE FACTOR GLUTAMINE METHYLTRANSFERASE"/>
    <property type="match status" value="1"/>
</dbReference>